<gene>
    <name evidence="1" type="ORF">SAMN04488530_14419</name>
</gene>
<dbReference type="InterPro" id="IPR043148">
    <property type="entry name" value="TagF_C"/>
</dbReference>
<dbReference type="AlphaFoldDB" id="A0A1M5SQD2"/>
<keyword evidence="2" id="KW-1185">Reference proteome</keyword>
<dbReference type="Pfam" id="PF04464">
    <property type="entry name" value="Glyphos_transf"/>
    <property type="match status" value="1"/>
</dbReference>
<reference evidence="2" key="1">
    <citation type="submission" date="2016-11" db="EMBL/GenBank/DDBJ databases">
        <authorList>
            <person name="Varghese N."/>
            <person name="Submissions S."/>
        </authorList>
    </citation>
    <scope>NUCLEOTIDE SEQUENCE [LARGE SCALE GENOMIC DNA]</scope>
    <source>
        <strain evidence="2">DSM 2635</strain>
    </source>
</reference>
<proteinExistence type="predicted"/>
<dbReference type="Proteomes" id="UP000243255">
    <property type="component" value="Unassembled WGS sequence"/>
</dbReference>
<dbReference type="InterPro" id="IPR007554">
    <property type="entry name" value="Glycerophosphate_synth"/>
</dbReference>
<dbReference type="STRING" id="1121321.SAMN04488530_14419"/>
<accession>A0A1M5SQD2</accession>
<dbReference type="EMBL" id="FQWX01000044">
    <property type="protein sequence ID" value="SHH40706.1"/>
    <property type="molecule type" value="Genomic_DNA"/>
</dbReference>
<protein>
    <submittedName>
        <fullName evidence="1">CDP-Glycerol:Poly(Glycerophosphate) glycerophosphotransferase</fullName>
    </submittedName>
</protein>
<organism evidence="1 2">
    <name type="scientific">Asaccharospora irregularis DSM 2635</name>
    <dbReference type="NCBI Taxonomy" id="1121321"/>
    <lineage>
        <taxon>Bacteria</taxon>
        <taxon>Bacillati</taxon>
        <taxon>Bacillota</taxon>
        <taxon>Clostridia</taxon>
        <taxon>Peptostreptococcales</taxon>
        <taxon>Peptostreptococcaceae</taxon>
        <taxon>Asaccharospora</taxon>
    </lineage>
</organism>
<evidence type="ECO:0000313" key="1">
    <source>
        <dbReference type="EMBL" id="SHH40706.1"/>
    </source>
</evidence>
<evidence type="ECO:0000313" key="2">
    <source>
        <dbReference type="Proteomes" id="UP000243255"/>
    </source>
</evidence>
<keyword evidence="1" id="KW-0808">Transferase</keyword>
<dbReference type="Gene3D" id="3.40.50.12580">
    <property type="match status" value="1"/>
</dbReference>
<name>A0A1M5SQD2_9FIRM</name>
<dbReference type="GO" id="GO:0047355">
    <property type="term" value="F:CDP-glycerol glycerophosphotransferase activity"/>
    <property type="evidence" value="ECO:0007669"/>
    <property type="project" value="InterPro"/>
</dbReference>
<sequence length="91" mass="10971">MNKPIVFINADIEKYREERGISLEPYDFWTAGPKVKAQDVLETEILKSLEEEDYYRQKREELRDVFYKYKDGNSSLRVWDYIDSVLDNINK</sequence>
<dbReference type="GO" id="GO:0016020">
    <property type="term" value="C:membrane"/>
    <property type="evidence" value="ECO:0007669"/>
    <property type="project" value="InterPro"/>
</dbReference>